<sequence>MNLVERCHLAGLRLAIAESLTGGQVCAAIVDFPGASRVFLGGVISYQDAIKVQMLGVNQSLIQQQGAVDPEVVAQMAHGVRQRLSQKASESFEKTIGLATTGVAGPESIGLRLPGTVYIGLSSELGEKVFAFHFDGDRSEVRARATEAAIAALGDEIQLVSGL</sequence>
<dbReference type="NCBIfam" id="TIGR00199">
    <property type="entry name" value="PncC_domain"/>
    <property type="match status" value="1"/>
</dbReference>
<name>A0A7D4TJ85_9MICO</name>
<dbReference type="InterPro" id="IPR036653">
    <property type="entry name" value="CinA-like_C"/>
</dbReference>
<dbReference type="EMBL" id="CP054056">
    <property type="protein sequence ID" value="QKJ25451.1"/>
    <property type="molecule type" value="Genomic_DNA"/>
</dbReference>
<keyword evidence="3" id="KW-1185">Reference proteome</keyword>
<dbReference type="Pfam" id="PF02464">
    <property type="entry name" value="CinA"/>
    <property type="match status" value="1"/>
</dbReference>
<organism evidence="2 3">
    <name type="scientific">Aquiluna borgnonia</name>
    <dbReference type="NCBI Taxonomy" id="2499157"/>
    <lineage>
        <taxon>Bacteria</taxon>
        <taxon>Bacillati</taxon>
        <taxon>Actinomycetota</taxon>
        <taxon>Actinomycetes</taxon>
        <taxon>Micrococcales</taxon>
        <taxon>Microbacteriaceae</taxon>
        <taxon>Luna cluster</taxon>
        <taxon>Luna-1 subcluster</taxon>
        <taxon>Aquiluna</taxon>
    </lineage>
</organism>
<evidence type="ECO:0000313" key="2">
    <source>
        <dbReference type="EMBL" id="QKJ25451.1"/>
    </source>
</evidence>
<dbReference type="Gene3D" id="3.90.950.20">
    <property type="entry name" value="CinA-like"/>
    <property type="match status" value="1"/>
</dbReference>
<dbReference type="RefSeq" id="WP_173493748.1">
    <property type="nucleotide sequence ID" value="NZ_CP054056.1"/>
</dbReference>
<dbReference type="KEGG" id="aqg:HRU87_04555"/>
<dbReference type="InterPro" id="IPR008136">
    <property type="entry name" value="CinA_C"/>
</dbReference>
<dbReference type="SUPFAM" id="SSF142433">
    <property type="entry name" value="CinA-like"/>
    <property type="match status" value="1"/>
</dbReference>
<protein>
    <submittedName>
        <fullName evidence="2">CinA family protein</fullName>
    </submittedName>
</protein>
<feature type="domain" description="CinA C-terminal" evidence="1">
    <location>
        <begin position="3"/>
        <end position="155"/>
    </location>
</feature>
<proteinExistence type="predicted"/>
<reference evidence="2 3" key="1">
    <citation type="submission" date="2020-05" db="EMBL/GenBank/DDBJ databases">
        <title>Aquirufa sp. strain 15G-AUS-rot a new Aquirufa species.</title>
        <authorList>
            <person name="Pitt A."/>
            <person name="Hahn M.W."/>
        </authorList>
    </citation>
    <scope>NUCLEOTIDE SEQUENCE [LARGE SCALE GENOMIC DNA]</scope>
    <source>
        <strain evidence="2 3">15G-AUS-rot</strain>
    </source>
</reference>
<dbReference type="AlphaFoldDB" id="A0A7D4TJ85"/>
<dbReference type="Proteomes" id="UP000501003">
    <property type="component" value="Chromosome"/>
</dbReference>
<gene>
    <name evidence="2" type="ORF">HRU87_04555</name>
</gene>
<accession>A0A7D4TJ85</accession>
<evidence type="ECO:0000313" key="3">
    <source>
        <dbReference type="Proteomes" id="UP000501003"/>
    </source>
</evidence>
<evidence type="ECO:0000259" key="1">
    <source>
        <dbReference type="Pfam" id="PF02464"/>
    </source>
</evidence>